<evidence type="ECO:0000256" key="5">
    <source>
        <dbReference type="SAM" id="SignalP"/>
    </source>
</evidence>
<dbReference type="PROSITE" id="PS00194">
    <property type="entry name" value="THIOREDOXIN_1"/>
    <property type="match status" value="1"/>
</dbReference>
<dbReference type="Pfam" id="PF14289">
    <property type="entry name" value="DUF4369"/>
    <property type="match status" value="1"/>
</dbReference>
<dbReference type="InterPro" id="IPR036249">
    <property type="entry name" value="Thioredoxin-like_sf"/>
</dbReference>
<keyword evidence="2" id="KW-0201">Cytochrome c-type biogenesis</keyword>
<evidence type="ECO:0000256" key="4">
    <source>
        <dbReference type="ARBA" id="ARBA00023284"/>
    </source>
</evidence>
<keyword evidence="5" id="KW-0732">Signal</keyword>
<dbReference type="AlphaFoldDB" id="A0A1G7Y183"/>
<gene>
    <name evidence="7" type="ORF">SAMN05192573_105225</name>
</gene>
<dbReference type="RefSeq" id="WP_091167434.1">
    <property type="nucleotide sequence ID" value="NZ_FNCG01000005.1"/>
</dbReference>
<feature type="signal peptide" evidence="5">
    <location>
        <begin position="1"/>
        <end position="18"/>
    </location>
</feature>
<dbReference type="EMBL" id="FNCG01000005">
    <property type="protein sequence ID" value="SDG89700.1"/>
    <property type="molecule type" value="Genomic_DNA"/>
</dbReference>
<dbReference type="PROSITE" id="PS51352">
    <property type="entry name" value="THIOREDOXIN_2"/>
    <property type="match status" value="1"/>
</dbReference>
<feature type="chain" id="PRO_5011574678" evidence="5">
    <location>
        <begin position="19"/>
        <end position="395"/>
    </location>
</feature>
<evidence type="ECO:0000256" key="2">
    <source>
        <dbReference type="ARBA" id="ARBA00022748"/>
    </source>
</evidence>
<dbReference type="CDD" id="cd02966">
    <property type="entry name" value="TlpA_like_family"/>
    <property type="match status" value="1"/>
</dbReference>
<dbReference type="InterPro" id="IPR025380">
    <property type="entry name" value="DUF4369"/>
</dbReference>
<sequence length="395" mass="43222">MKKLFFYIAAMLPVTALAQATDTFVINGKLGNVTTPAKVYLSYQLGANNVTDSANVVNGAFSFTGTIFNPVNATLAVNYKGLPLEKFIDGNYKYADNGSLISKTADDIDFFLEKATITITSKDSIDKAQIAGSQLNTDNVKLQAQLKAINQKGEKLMAEAKAATPEQQKSAAFRSAMQARYKALQTEQKTTLKSFIAANPDSYLSLLALTSVSGPAPDLSEVEPLYNSLSQKIKDTEAGKMMKVQLDALKVTAIGSEAPDFIQNDVNGTPVKLSSFRGKYVLLDFWASWCGPCRQENPNVVRNYARFKNKNFTVVGVSLDRPDGKSAWLAAIKSDGLEWTQLSDLKFWNNQAAALYSVTSIPQNFLIDPQGKIIAKNLRGEDLDAKLEQLFGKYN</sequence>
<proteinExistence type="predicted"/>
<protein>
    <submittedName>
        <fullName evidence="7">Peroxiredoxin</fullName>
    </submittedName>
</protein>
<dbReference type="GO" id="GO:0030313">
    <property type="term" value="C:cell envelope"/>
    <property type="evidence" value="ECO:0007669"/>
    <property type="project" value="UniProtKB-SubCell"/>
</dbReference>
<dbReference type="GO" id="GO:0016491">
    <property type="term" value="F:oxidoreductase activity"/>
    <property type="evidence" value="ECO:0007669"/>
    <property type="project" value="InterPro"/>
</dbReference>
<dbReference type="InterPro" id="IPR017937">
    <property type="entry name" value="Thioredoxin_CS"/>
</dbReference>
<name>A0A1G7Y183_9SPHI</name>
<evidence type="ECO:0000256" key="1">
    <source>
        <dbReference type="ARBA" id="ARBA00004196"/>
    </source>
</evidence>
<evidence type="ECO:0000256" key="3">
    <source>
        <dbReference type="ARBA" id="ARBA00023157"/>
    </source>
</evidence>
<keyword evidence="3" id="KW-1015">Disulfide bond</keyword>
<evidence type="ECO:0000313" key="8">
    <source>
        <dbReference type="Proteomes" id="UP000199705"/>
    </source>
</evidence>
<dbReference type="Pfam" id="PF00578">
    <property type="entry name" value="AhpC-TSA"/>
    <property type="match status" value="1"/>
</dbReference>
<keyword evidence="4" id="KW-0676">Redox-active center</keyword>
<dbReference type="PANTHER" id="PTHR42852">
    <property type="entry name" value="THIOL:DISULFIDE INTERCHANGE PROTEIN DSBE"/>
    <property type="match status" value="1"/>
</dbReference>
<dbReference type="InterPro" id="IPR050553">
    <property type="entry name" value="Thioredoxin_ResA/DsbE_sf"/>
</dbReference>
<dbReference type="STRING" id="551996.SAMN05192573_105225"/>
<evidence type="ECO:0000259" key="6">
    <source>
        <dbReference type="PROSITE" id="PS51352"/>
    </source>
</evidence>
<evidence type="ECO:0000313" key="7">
    <source>
        <dbReference type="EMBL" id="SDG89700.1"/>
    </source>
</evidence>
<dbReference type="SUPFAM" id="SSF52833">
    <property type="entry name" value="Thioredoxin-like"/>
    <property type="match status" value="1"/>
</dbReference>
<dbReference type="Gene3D" id="3.40.30.10">
    <property type="entry name" value="Glutaredoxin"/>
    <property type="match status" value="1"/>
</dbReference>
<dbReference type="GO" id="GO:0017004">
    <property type="term" value="P:cytochrome complex assembly"/>
    <property type="evidence" value="ECO:0007669"/>
    <property type="project" value="UniProtKB-KW"/>
</dbReference>
<comment type="subcellular location">
    <subcellularLocation>
        <location evidence="1">Cell envelope</location>
    </subcellularLocation>
</comment>
<dbReference type="GO" id="GO:0016209">
    <property type="term" value="F:antioxidant activity"/>
    <property type="evidence" value="ECO:0007669"/>
    <property type="project" value="InterPro"/>
</dbReference>
<organism evidence="7 8">
    <name type="scientific">Mucilaginibacter gossypii</name>
    <dbReference type="NCBI Taxonomy" id="551996"/>
    <lineage>
        <taxon>Bacteria</taxon>
        <taxon>Pseudomonadati</taxon>
        <taxon>Bacteroidota</taxon>
        <taxon>Sphingobacteriia</taxon>
        <taxon>Sphingobacteriales</taxon>
        <taxon>Sphingobacteriaceae</taxon>
        <taxon>Mucilaginibacter</taxon>
    </lineage>
</organism>
<keyword evidence="8" id="KW-1185">Reference proteome</keyword>
<dbReference type="InterPro" id="IPR000866">
    <property type="entry name" value="AhpC/TSA"/>
</dbReference>
<dbReference type="Proteomes" id="UP000199705">
    <property type="component" value="Unassembled WGS sequence"/>
</dbReference>
<dbReference type="PANTHER" id="PTHR42852:SF6">
    <property type="entry name" value="THIOL:DISULFIDE INTERCHANGE PROTEIN DSBE"/>
    <property type="match status" value="1"/>
</dbReference>
<accession>A0A1G7Y183</accession>
<feature type="domain" description="Thioredoxin" evidence="6">
    <location>
        <begin position="252"/>
        <end position="395"/>
    </location>
</feature>
<dbReference type="InterPro" id="IPR013766">
    <property type="entry name" value="Thioredoxin_domain"/>
</dbReference>
<reference evidence="8" key="1">
    <citation type="submission" date="2016-10" db="EMBL/GenBank/DDBJ databases">
        <authorList>
            <person name="Varghese N."/>
            <person name="Submissions S."/>
        </authorList>
    </citation>
    <scope>NUCLEOTIDE SEQUENCE [LARGE SCALE GENOMIC DNA]</scope>
    <source>
        <strain evidence="8">Gh-67</strain>
    </source>
</reference>